<evidence type="ECO:0008006" key="4">
    <source>
        <dbReference type="Google" id="ProtNLM"/>
    </source>
</evidence>
<accession>A0A8H7AB41</accession>
<dbReference type="SUPFAM" id="SSF51445">
    <property type="entry name" value="(Trans)glycosidases"/>
    <property type="match status" value="1"/>
</dbReference>
<dbReference type="Gene3D" id="3.20.20.80">
    <property type="entry name" value="Glycosidases"/>
    <property type="match status" value="1"/>
</dbReference>
<dbReference type="Proteomes" id="UP000606974">
    <property type="component" value="Unassembled WGS sequence"/>
</dbReference>
<evidence type="ECO:0000256" key="1">
    <source>
        <dbReference type="SAM" id="MobiDB-lite"/>
    </source>
</evidence>
<proteinExistence type="predicted"/>
<sequence>MYQQTHHSPSEQPVSLLPLLTAQPEQPPAITHLILAAIHLNDSSAESTTVSPFLTLNDHTPTHPRFTQLWDEVLLLQDSGVKVMCMLGGAAQGSFTRLDYSAEELALLPPPSSVEAEASMAAPWPPPPPSSASTPRSAISCARTTSTASTSTSKNPPPCRASCT</sequence>
<feature type="region of interest" description="Disordered" evidence="1">
    <location>
        <begin position="115"/>
        <end position="164"/>
    </location>
</feature>
<evidence type="ECO:0000313" key="2">
    <source>
        <dbReference type="EMBL" id="KAF7501980.1"/>
    </source>
</evidence>
<reference evidence="2" key="1">
    <citation type="submission" date="2020-02" db="EMBL/GenBank/DDBJ databases">
        <authorList>
            <person name="Palmer J.M."/>
        </authorList>
    </citation>
    <scope>NUCLEOTIDE SEQUENCE</scope>
    <source>
        <strain evidence="2">EPUS1.4</strain>
        <tissue evidence="2">Thallus</tissue>
    </source>
</reference>
<name>A0A8H7AB41_9EURO</name>
<gene>
    <name evidence="2" type="ORF">GJ744_005055</name>
</gene>
<evidence type="ECO:0000313" key="3">
    <source>
        <dbReference type="Proteomes" id="UP000606974"/>
    </source>
</evidence>
<dbReference type="EMBL" id="JAACFV010002190">
    <property type="protein sequence ID" value="KAF7501980.1"/>
    <property type="molecule type" value="Genomic_DNA"/>
</dbReference>
<feature type="compositionally biased region" description="Low complexity" evidence="1">
    <location>
        <begin position="131"/>
        <end position="153"/>
    </location>
</feature>
<dbReference type="OrthoDB" id="3012298at2759"/>
<keyword evidence="3" id="KW-1185">Reference proteome</keyword>
<protein>
    <recommendedName>
        <fullName evidence="4">Chitinase</fullName>
    </recommendedName>
</protein>
<comment type="caution">
    <text evidence="2">The sequence shown here is derived from an EMBL/GenBank/DDBJ whole genome shotgun (WGS) entry which is preliminary data.</text>
</comment>
<dbReference type="InterPro" id="IPR017853">
    <property type="entry name" value="GH"/>
</dbReference>
<feature type="compositionally biased region" description="Pro residues" evidence="1">
    <location>
        <begin position="155"/>
        <end position="164"/>
    </location>
</feature>
<dbReference type="AlphaFoldDB" id="A0A8H7AB41"/>
<organism evidence="2 3">
    <name type="scientific">Endocarpon pusillum</name>
    <dbReference type="NCBI Taxonomy" id="364733"/>
    <lineage>
        <taxon>Eukaryota</taxon>
        <taxon>Fungi</taxon>
        <taxon>Dikarya</taxon>
        <taxon>Ascomycota</taxon>
        <taxon>Pezizomycotina</taxon>
        <taxon>Eurotiomycetes</taxon>
        <taxon>Chaetothyriomycetidae</taxon>
        <taxon>Verrucariales</taxon>
        <taxon>Verrucariaceae</taxon>
        <taxon>Endocarpon</taxon>
    </lineage>
</organism>